<gene>
    <name evidence="1" type="ordered locus">Desti_0929</name>
</gene>
<dbReference type="AlphaFoldDB" id="I4C257"/>
<reference evidence="2" key="1">
    <citation type="submission" date="2012-06" db="EMBL/GenBank/DDBJ databases">
        <title>Complete sequence of chromosome of Desulfomonile tiedjei DSM 6799.</title>
        <authorList>
            <person name="Lucas S."/>
            <person name="Copeland A."/>
            <person name="Lapidus A."/>
            <person name="Glavina del Rio T."/>
            <person name="Dalin E."/>
            <person name="Tice H."/>
            <person name="Bruce D."/>
            <person name="Goodwin L."/>
            <person name="Pitluck S."/>
            <person name="Peters L."/>
            <person name="Ovchinnikova G."/>
            <person name="Zeytun A."/>
            <person name="Lu M."/>
            <person name="Kyrpides N."/>
            <person name="Mavromatis K."/>
            <person name="Ivanova N."/>
            <person name="Brettin T."/>
            <person name="Detter J.C."/>
            <person name="Han C."/>
            <person name="Larimer F."/>
            <person name="Land M."/>
            <person name="Hauser L."/>
            <person name="Markowitz V."/>
            <person name="Cheng J.-F."/>
            <person name="Hugenholtz P."/>
            <person name="Woyke T."/>
            <person name="Wu D."/>
            <person name="Spring S."/>
            <person name="Schroeder M."/>
            <person name="Brambilla E."/>
            <person name="Klenk H.-P."/>
            <person name="Eisen J.A."/>
        </authorList>
    </citation>
    <scope>NUCLEOTIDE SEQUENCE [LARGE SCALE GENOMIC DNA]</scope>
    <source>
        <strain evidence="2">ATCC 49306 / DSM 6799 / DCB-1</strain>
    </source>
</reference>
<sequence length="120" mass="13590">MWFLPGRDFRRTIVIVHAFLIFGFVDTARSDGLRIRFISCSATHGELSGQCHNRDLSHAIRSFLRQTTGSHSAYASGSLFQDFAPSIPNFRIDRFYNLLNEIRESFCSGPCTASSVWLIV</sequence>
<organism evidence="1 2">
    <name type="scientific">Desulfomonile tiedjei (strain ATCC 49306 / DSM 6799 / DCB-1)</name>
    <dbReference type="NCBI Taxonomy" id="706587"/>
    <lineage>
        <taxon>Bacteria</taxon>
        <taxon>Pseudomonadati</taxon>
        <taxon>Thermodesulfobacteriota</taxon>
        <taxon>Desulfomonilia</taxon>
        <taxon>Desulfomonilales</taxon>
        <taxon>Desulfomonilaceae</taxon>
        <taxon>Desulfomonile</taxon>
    </lineage>
</organism>
<dbReference type="Proteomes" id="UP000006055">
    <property type="component" value="Chromosome"/>
</dbReference>
<accession>I4C257</accession>
<dbReference type="EMBL" id="CP003360">
    <property type="protein sequence ID" value="AFM23648.1"/>
    <property type="molecule type" value="Genomic_DNA"/>
</dbReference>
<protein>
    <submittedName>
        <fullName evidence="1">Uncharacterized protein</fullName>
    </submittedName>
</protein>
<keyword evidence="2" id="KW-1185">Reference proteome</keyword>
<evidence type="ECO:0000313" key="1">
    <source>
        <dbReference type="EMBL" id="AFM23648.1"/>
    </source>
</evidence>
<proteinExistence type="predicted"/>
<name>I4C257_DESTA</name>
<evidence type="ECO:0000313" key="2">
    <source>
        <dbReference type="Proteomes" id="UP000006055"/>
    </source>
</evidence>
<dbReference type="KEGG" id="dti:Desti_0929"/>
<dbReference type="HOGENOM" id="CLU_2045914_0_0_7"/>